<comment type="pathway">
    <text evidence="2 13">Glycolipid biosynthesis; glycosylphosphatidylinositol-anchor biosynthesis.</text>
</comment>
<evidence type="ECO:0000313" key="14">
    <source>
        <dbReference type="EMBL" id="CAK5264929.1"/>
    </source>
</evidence>
<keyword evidence="9 13" id="KW-0256">Endoplasmic reticulum</keyword>
<evidence type="ECO:0000256" key="10">
    <source>
        <dbReference type="ARBA" id="ARBA00022989"/>
    </source>
</evidence>
<keyword evidence="15" id="KW-1185">Reference proteome</keyword>
<keyword evidence="8 13" id="KW-0812">Transmembrane</keyword>
<sequence length="264" mass="29295">MYPAPVHIRAKPIVTRRCLPWPLFQRIAAPSFGKYLFAACDVLNGWLIHNLLLNRVLPRALSNDRRARLATMYSALHLLNPLVFTISTRGSSEAVLSLFVLLTLHTALNGRWDAAAVLMGASTHWKIYPLVYGVACLGAIGGVGNAKGMNDYARALVNAKTVRFAVLSAGTFVFLGLGCYAVWGYPFLYESYLYHVHRLDHRHNFSPYFYLIYLTYGSSTENLSIWNRILRSPLTSFGPQMALTLGSGLLFGRAQASLSPGVRV</sequence>
<name>A0AAD2GVR0_9AGAR</name>
<evidence type="ECO:0000256" key="13">
    <source>
        <dbReference type="RuleBase" id="RU365064"/>
    </source>
</evidence>
<evidence type="ECO:0000256" key="9">
    <source>
        <dbReference type="ARBA" id="ARBA00022824"/>
    </source>
</evidence>
<evidence type="ECO:0000256" key="6">
    <source>
        <dbReference type="ARBA" id="ARBA00022676"/>
    </source>
</evidence>
<evidence type="ECO:0000256" key="5">
    <source>
        <dbReference type="ARBA" id="ARBA00022502"/>
    </source>
</evidence>
<dbReference type="Pfam" id="PF05007">
    <property type="entry name" value="Mannosyl_trans"/>
    <property type="match status" value="1"/>
</dbReference>
<dbReference type="GO" id="GO:1990529">
    <property type="term" value="C:glycosylphosphatidylinositol-mannosyltransferase I complex"/>
    <property type="evidence" value="ECO:0007669"/>
    <property type="project" value="TreeGrafter"/>
</dbReference>
<dbReference type="GO" id="GO:0006506">
    <property type="term" value="P:GPI anchor biosynthetic process"/>
    <property type="evidence" value="ECO:0007669"/>
    <property type="project" value="UniProtKB-KW"/>
</dbReference>
<evidence type="ECO:0000256" key="4">
    <source>
        <dbReference type="ARBA" id="ARBA00013797"/>
    </source>
</evidence>
<proteinExistence type="inferred from homology"/>
<comment type="caution">
    <text evidence="13">Lacks conserved residue(s) required for the propagation of feature annotation.</text>
</comment>
<evidence type="ECO:0000256" key="8">
    <source>
        <dbReference type="ARBA" id="ARBA00022692"/>
    </source>
</evidence>
<organism evidence="14 15">
    <name type="scientific">Mycena citricolor</name>
    <dbReference type="NCBI Taxonomy" id="2018698"/>
    <lineage>
        <taxon>Eukaryota</taxon>
        <taxon>Fungi</taxon>
        <taxon>Dikarya</taxon>
        <taxon>Basidiomycota</taxon>
        <taxon>Agaricomycotina</taxon>
        <taxon>Agaricomycetes</taxon>
        <taxon>Agaricomycetidae</taxon>
        <taxon>Agaricales</taxon>
        <taxon>Marasmiineae</taxon>
        <taxon>Mycenaceae</taxon>
        <taxon>Mycena</taxon>
    </lineage>
</organism>
<keyword evidence="7 13" id="KW-0808">Transferase</keyword>
<dbReference type="GO" id="GO:0004376">
    <property type="term" value="F:GPI mannosyltransferase activity"/>
    <property type="evidence" value="ECO:0007669"/>
    <property type="project" value="InterPro"/>
</dbReference>
<protein>
    <recommendedName>
        <fullName evidence="4 13">GPI mannosyltransferase 1</fullName>
        <ecNumber evidence="13">2.4.1.-</ecNumber>
    </recommendedName>
    <alternativeName>
        <fullName evidence="13">GPI mannosyltransferase I</fullName>
    </alternativeName>
</protein>
<evidence type="ECO:0000256" key="2">
    <source>
        <dbReference type="ARBA" id="ARBA00004687"/>
    </source>
</evidence>
<feature type="transmembrane region" description="Helical" evidence="13">
    <location>
        <begin position="208"/>
        <end position="226"/>
    </location>
</feature>
<comment type="function">
    <text evidence="12 13">Mannosyltransferase involved in glycosylphosphatidylinositol-anchor biosynthesis. Transfers the first alpha-1,4-mannose to GlcN-acyl-PI during GPI precursor assembly. Required for cell wall integrity.</text>
</comment>
<reference evidence="14" key="1">
    <citation type="submission" date="2023-11" db="EMBL/GenBank/DDBJ databases">
        <authorList>
            <person name="De Vega J J."/>
            <person name="De Vega J J."/>
        </authorList>
    </citation>
    <scope>NUCLEOTIDE SEQUENCE</scope>
</reference>
<accession>A0AAD2GVR0</accession>
<gene>
    <name evidence="14" type="ORF">MYCIT1_LOCUS5514</name>
</gene>
<evidence type="ECO:0000256" key="7">
    <source>
        <dbReference type="ARBA" id="ARBA00022679"/>
    </source>
</evidence>
<comment type="similarity">
    <text evidence="3 13">Belongs to the PIGM family.</text>
</comment>
<keyword evidence="5 13" id="KW-0337">GPI-anchor biosynthesis</keyword>
<dbReference type="PANTHER" id="PTHR12886">
    <property type="entry name" value="PIG-M MANNOSYLTRANSFERASE"/>
    <property type="match status" value="1"/>
</dbReference>
<dbReference type="GO" id="GO:0005789">
    <property type="term" value="C:endoplasmic reticulum membrane"/>
    <property type="evidence" value="ECO:0007669"/>
    <property type="project" value="UniProtKB-SubCell"/>
</dbReference>
<dbReference type="AlphaFoldDB" id="A0AAD2GVR0"/>
<dbReference type="InterPro" id="IPR007704">
    <property type="entry name" value="PIG-M"/>
</dbReference>
<feature type="transmembrane region" description="Helical" evidence="13">
    <location>
        <begin position="164"/>
        <end position="188"/>
    </location>
</feature>
<keyword evidence="10 13" id="KW-1133">Transmembrane helix</keyword>
<evidence type="ECO:0000256" key="3">
    <source>
        <dbReference type="ARBA" id="ARBA00011071"/>
    </source>
</evidence>
<evidence type="ECO:0000256" key="1">
    <source>
        <dbReference type="ARBA" id="ARBA00004477"/>
    </source>
</evidence>
<dbReference type="GO" id="GO:0051751">
    <property type="term" value="F:alpha-1,4-mannosyltransferase activity"/>
    <property type="evidence" value="ECO:0007669"/>
    <property type="project" value="InterPro"/>
</dbReference>
<dbReference type="PANTHER" id="PTHR12886:SF0">
    <property type="entry name" value="GPI MANNOSYLTRANSFERASE 1"/>
    <property type="match status" value="1"/>
</dbReference>
<keyword evidence="11 13" id="KW-0472">Membrane</keyword>
<comment type="subcellular location">
    <subcellularLocation>
        <location evidence="1 13">Endoplasmic reticulum membrane</location>
        <topology evidence="1 13">Multi-pass membrane protein</topology>
    </subcellularLocation>
</comment>
<evidence type="ECO:0000313" key="15">
    <source>
        <dbReference type="Proteomes" id="UP001295794"/>
    </source>
</evidence>
<keyword evidence="6 13" id="KW-0328">Glycosyltransferase</keyword>
<dbReference type="EMBL" id="CAVNYO010000076">
    <property type="protein sequence ID" value="CAK5264929.1"/>
    <property type="molecule type" value="Genomic_DNA"/>
</dbReference>
<feature type="transmembrane region" description="Helical" evidence="13">
    <location>
        <begin position="125"/>
        <end position="143"/>
    </location>
</feature>
<dbReference type="Proteomes" id="UP001295794">
    <property type="component" value="Unassembled WGS sequence"/>
</dbReference>
<evidence type="ECO:0000256" key="12">
    <source>
        <dbReference type="ARBA" id="ARBA00025399"/>
    </source>
</evidence>
<evidence type="ECO:0000256" key="11">
    <source>
        <dbReference type="ARBA" id="ARBA00023136"/>
    </source>
</evidence>
<comment type="caution">
    <text evidence="14">The sequence shown here is derived from an EMBL/GenBank/DDBJ whole genome shotgun (WGS) entry which is preliminary data.</text>
</comment>
<dbReference type="EC" id="2.4.1.-" evidence="13"/>